<sequence length="220" mass="23271">MTTVTELETIAPGLLATAPEPLAFAPGTAVRSFLLQRPAGNVLVYASATVASDAQAIAAAGGAERQYINHEHEAMFLPGNAIAPLFAHERAAAAIEASGAHLRGTFSRRHPLDDDLELIPIPGHTPGATALSWDHGGQRALFTGDSLYIRPGGDWRVAVLGSSDRAAYLDSLALLRELEFDLLVPWAAPVDGPAVAATDRADARRRIDAIIARVRRGEDS</sequence>
<accession>A0ABU4HRP1</accession>
<dbReference type="InterPro" id="IPR001279">
    <property type="entry name" value="Metallo-B-lactamas"/>
</dbReference>
<proteinExistence type="predicted"/>
<reference evidence="2 3" key="2">
    <citation type="submission" date="2023-10" db="EMBL/GenBank/DDBJ databases">
        <authorList>
            <person name="Han X.F."/>
        </authorList>
    </citation>
    <scope>NUCLEOTIDE SEQUENCE [LARGE SCALE GENOMIC DNA]</scope>
    <source>
        <strain evidence="2 3">KCTC 39840</strain>
    </source>
</reference>
<comment type="caution">
    <text evidence="2">The sequence shown here is derived from an EMBL/GenBank/DDBJ whole genome shotgun (WGS) entry which is preliminary data.</text>
</comment>
<name>A0ABU4HRP1_9ACTN</name>
<dbReference type="PANTHER" id="PTHR42773">
    <property type="entry name" value="METALLO-BETA-LACTAMASE-RELATED"/>
    <property type="match status" value="1"/>
</dbReference>
<protein>
    <submittedName>
        <fullName evidence="2">MBL fold metallo-hydrolase</fullName>
    </submittedName>
</protein>
<organism evidence="2 3">
    <name type="scientific">Conexibacter stalactiti</name>
    <dbReference type="NCBI Taxonomy" id="1940611"/>
    <lineage>
        <taxon>Bacteria</taxon>
        <taxon>Bacillati</taxon>
        <taxon>Actinomycetota</taxon>
        <taxon>Thermoleophilia</taxon>
        <taxon>Solirubrobacterales</taxon>
        <taxon>Conexibacteraceae</taxon>
        <taxon>Conexibacter</taxon>
    </lineage>
</organism>
<evidence type="ECO:0000259" key="1">
    <source>
        <dbReference type="Pfam" id="PF00753"/>
    </source>
</evidence>
<dbReference type="SUPFAM" id="SSF56281">
    <property type="entry name" value="Metallo-hydrolase/oxidoreductase"/>
    <property type="match status" value="1"/>
</dbReference>
<dbReference type="InterPro" id="IPR036866">
    <property type="entry name" value="RibonucZ/Hydroxyglut_hydro"/>
</dbReference>
<dbReference type="Gene3D" id="3.60.15.10">
    <property type="entry name" value="Ribonuclease Z/Hydroxyacylglutathione hydrolase-like"/>
    <property type="match status" value="1"/>
</dbReference>
<feature type="domain" description="Metallo-beta-lactamase" evidence="1">
    <location>
        <begin position="112"/>
        <end position="185"/>
    </location>
</feature>
<dbReference type="EMBL" id="JAWSTH010000045">
    <property type="protein sequence ID" value="MDW5595997.1"/>
    <property type="molecule type" value="Genomic_DNA"/>
</dbReference>
<gene>
    <name evidence="2" type="ORF">R7226_16730</name>
</gene>
<keyword evidence="3" id="KW-1185">Reference proteome</keyword>
<reference evidence="3" key="1">
    <citation type="submission" date="2023-07" db="EMBL/GenBank/DDBJ databases">
        <title>Conexibacter stalactiti sp. nov., isolated from stalactites in a lava cave and emended description of the genus Conexibacter.</title>
        <authorList>
            <person name="Lee S.D."/>
        </authorList>
    </citation>
    <scope>NUCLEOTIDE SEQUENCE [LARGE SCALE GENOMIC DNA]</scope>
    <source>
        <strain evidence="3">KCTC 39840</strain>
    </source>
</reference>
<evidence type="ECO:0000313" key="2">
    <source>
        <dbReference type="EMBL" id="MDW5595997.1"/>
    </source>
</evidence>
<evidence type="ECO:0000313" key="3">
    <source>
        <dbReference type="Proteomes" id="UP001284601"/>
    </source>
</evidence>
<dbReference type="Proteomes" id="UP001284601">
    <property type="component" value="Unassembled WGS sequence"/>
</dbReference>
<dbReference type="PANTHER" id="PTHR42773:SF1">
    <property type="entry name" value="METALLO-BETA-LACTAMASE FAMILY PROTEIN"/>
    <property type="match status" value="1"/>
</dbReference>
<dbReference type="RefSeq" id="WP_318598349.1">
    <property type="nucleotide sequence ID" value="NZ_JAWSTH010000045.1"/>
</dbReference>
<dbReference type="Pfam" id="PF00753">
    <property type="entry name" value="Lactamase_B"/>
    <property type="match status" value="1"/>
</dbReference>